<evidence type="ECO:0000313" key="3">
    <source>
        <dbReference type="Proteomes" id="UP001061999"/>
    </source>
</evidence>
<evidence type="ECO:0000256" key="1">
    <source>
        <dbReference type="ARBA" id="ARBA00023026"/>
    </source>
</evidence>
<accession>A0ABT3F497</accession>
<dbReference type="Pfam" id="PF03538">
    <property type="entry name" value="VRP1"/>
    <property type="match status" value="1"/>
</dbReference>
<dbReference type="InterPro" id="IPR008964">
    <property type="entry name" value="Invasin/intimin_cell_adhesion"/>
</dbReference>
<comment type="caution">
    <text evidence="2">The sequence shown here is derived from an EMBL/GenBank/DDBJ whole genome shotgun (WGS) entry which is preliminary data.</text>
</comment>
<keyword evidence="1" id="KW-0843">Virulence</keyword>
<keyword evidence="3" id="KW-1185">Reference proteome</keyword>
<dbReference type="SUPFAM" id="SSF49373">
    <property type="entry name" value="Invasin/intimin cell-adhesion fragments"/>
    <property type="match status" value="2"/>
</dbReference>
<evidence type="ECO:0000313" key="2">
    <source>
        <dbReference type="EMBL" id="MCW1243937.1"/>
    </source>
</evidence>
<dbReference type="Proteomes" id="UP001061999">
    <property type="component" value="Unassembled WGS sequence"/>
</dbReference>
<proteinExistence type="predicted"/>
<dbReference type="InterPro" id="IPR018003">
    <property type="entry name" value="Insecticidal_toxin/plasmid_vir"/>
</dbReference>
<name>A0ABT3F497_9PSED</name>
<sequence length="1540" mass="170371">MNTSSNLPVHQLLGAVLGPARMAALDGLNEHIAENPSVFDLIKLGHAQLQTFGLSRDEAHALITRGNALAVYIARFFREQTARGAPTRYNEQALVPLPSYMDQFNPDINGSAPAGSIENSASTTAYMVALREWVRDYIVPLGDDRALSLQARRPDVDDLLINEMAVNRRQSRLEIANAVLEAQIKSRLNITDVKAYLRTCRYHNGLPYDHDWQTITEVVRAALKDGSLGDIIRRVDLDYPYFKNPGAKGTRNDAAQQLSIGIGPLHLSLLLEDPYFSLNATMAQAPMLRADPRTRLIDSTPQASAADFYRENFGGQAIALLSLRQLRIFSQSTRIDQRGVEALFGRGAFTPELSVNAPAMGDPNEPRSGVDAGAVYVHGAVQPAIELRRDGPVNNEFQLHHVGEAISGALAHRMDRVNRKCRLDRMLGLPSHQVDQLLIAAMHAERRTTGNADVWITSNTMRCLGLFKELNTHYGCEAEEFAAFVDVLSVYGQDGQWSQFDRMYNRHAIYDEPLRIDDGEFSIAPRSEAEERTVHQICSALDINFETYRFLATVIAGAYGLKTHLSRSLKILSSFWRLVRLARMFGLTPIEATALLQTLSDGEGLVSLLAGEPAVSSNGLGDGADALSAIGGLMECALWSKDYDLPVLWLVQYVNPVYVPAVWTEGQEQFLRQLRSQVLAVRVEQATLLEEGAPLRTSSNITIDWLARLAKLVDSDGLVIGWHDEAEQQYLERTRTEVRDVVQAIVTDNDERERLHSIILTILLRCRDEQRTVVEEGLSVFLKLDSLLAVQVMRWSQGHAYDFLTKAMELSKLESPLAGRQQEPEPFLKMLAELERRAQITSRLGLSPQMLDTMLTDEHYLWFSLKDRYDISIQTVYYLAFYSRMISRVQQPEEKMLDYLRQVNELPDDMSEDGLRLVRDAAADKLAAYFGCGIKHVLECVEHIQKQAGDDESPVKPILGQLAHLDLLLRTLELAKTGMDATAAFSLGALYPLDSESAYATAARNALESLTQFVTLTGVPDSAEVGQSVTTRCVVDTPRLIANLGQEAAEFECTLLDFYGEPLKGVDVHWATDLGAILTPLTRTDDQGRARAVLQAGGRMGTAHVSFNLPLYESIYAPSVIIDCDEVTLEFDPRSMTPLPDYPILAGHQGEQEVAVRMLDQYMNPGALRKVAWFTTVGQIRPSETYTDKDGWTRVWVSSLTPGDATISVTDGSGSGIEFNGRIQFADKPRILDKPYAISAAMVGLALTVRCLVVGLDGEPVEGQEIMWWTRPEDKTSQPSDDQGVSDFTFEPDTPGDLIVYAQLGNDPVVEVAVRVVDTAVISGYSADTQFPVVGGRPRLLWVDVKESLGDSSEPVPNYPVIWTLTPDPGDTVSDATDVQGRSAYLFEPKTAGTFVLTAVLQHDPAQSKVFNLTVLRAFDWTVELVSISQTGRETREPIGPGDELSLFRNSHYRLEIQAVDETALAGSQGALGWSSDYTTQALALVFDPPLATRVTFNDGETLEVDIHAGDVRNGRFQLSLVCDRLNEALVLSGSLTRRP</sequence>
<gene>
    <name evidence="2" type="ORF">OC610_05930</name>
</gene>
<dbReference type="RefSeq" id="WP_264426993.1">
    <property type="nucleotide sequence ID" value="NZ_JAOSHO010000042.1"/>
</dbReference>
<dbReference type="InterPro" id="IPR013783">
    <property type="entry name" value="Ig-like_fold"/>
</dbReference>
<organism evidence="2 3">
    <name type="scientific">Pseudomonas agronomica</name>
    <dbReference type="NCBI Taxonomy" id="2979328"/>
    <lineage>
        <taxon>Bacteria</taxon>
        <taxon>Pseudomonadati</taxon>
        <taxon>Pseudomonadota</taxon>
        <taxon>Gammaproteobacteria</taxon>
        <taxon>Pseudomonadales</taxon>
        <taxon>Pseudomonadaceae</taxon>
        <taxon>Pseudomonas</taxon>
    </lineage>
</organism>
<reference evidence="2" key="1">
    <citation type="submission" date="2022-07" db="EMBL/GenBank/DDBJ databases">
        <title>Pseudomonas agronomica sp. nov.: a novel bacterium with biotechnological application in the synthesis of biofertilizers from valorized agricultural residues.</title>
        <authorList>
            <person name="Robas M."/>
            <person name="Fernandez V.M."/>
            <person name="Luna L."/>
            <person name="Provanza A."/>
            <person name="Jimenez P.A."/>
        </authorList>
    </citation>
    <scope>NUCLEOTIDE SEQUENCE</scope>
    <source>
        <strain evidence="2">SAICEU22T</strain>
    </source>
</reference>
<dbReference type="EMBL" id="JAOSHO010000042">
    <property type="protein sequence ID" value="MCW1243937.1"/>
    <property type="molecule type" value="Genomic_DNA"/>
</dbReference>
<protein>
    <submittedName>
        <fullName evidence="2">Tc toxin subunit A</fullName>
    </submittedName>
</protein>
<dbReference type="Gene3D" id="2.60.40.10">
    <property type="entry name" value="Immunoglobulins"/>
    <property type="match status" value="2"/>
</dbReference>